<reference evidence="3" key="1">
    <citation type="journal article" date="2009" name="Rice">
        <title>De Novo Next Generation Sequencing of Plant Genomes.</title>
        <authorList>
            <person name="Rounsley S."/>
            <person name="Marri P.R."/>
            <person name="Yu Y."/>
            <person name="He R."/>
            <person name="Sisneros N."/>
            <person name="Goicoechea J.L."/>
            <person name="Lee S.J."/>
            <person name="Angelova A."/>
            <person name="Kudrna D."/>
            <person name="Luo M."/>
            <person name="Affourtit J."/>
            <person name="Desany B."/>
            <person name="Knight J."/>
            <person name="Niazi F."/>
            <person name="Egholm M."/>
            <person name="Wing R.A."/>
        </authorList>
    </citation>
    <scope>NUCLEOTIDE SEQUENCE [LARGE SCALE GENOMIC DNA]</scope>
    <source>
        <strain evidence="3">cv. IRGC 105608</strain>
    </source>
</reference>
<keyword evidence="2" id="KW-0732">Signal</keyword>
<proteinExistence type="predicted"/>
<dbReference type="Proteomes" id="UP000026960">
    <property type="component" value="Chromosome 6"/>
</dbReference>
<reference evidence="3" key="2">
    <citation type="submission" date="2015-03" db="UniProtKB">
        <authorList>
            <consortium name="EnsemblPlants"/>
        </authorList>
    </citation>
    <scope>IDENTIFICATION</scope>
</reference>
<evidence type="ECO:0000313" key="3">
    <source>
        <dbReference type="EnsemblPlants" id="OBART06G17970.2"/>
    </source>
</evidence>
<feature type="signal peptide" evidence="2">
    <location>
        <begin position="1"/>
        <end position="26"/>
    </location>
</feature>
<dbReference type="EnsemblPlants" id="OBART06G17970.2">
    <property type="protein sequence ID" value="OBART06G17970.2"/>
    <property type="gene ID" value="OBART06G17970"/>
</dbReference>
<keyword evidence="4" id="KW-1185">Reference proteome</keyword>
<evidence type="ECO:0000256" key="1">
    <source>
        <dbReference type="SAM" id="MobiDB-lite"/>
    </source>
</evidence>
<protein>
    <submittedName>
        <fullName evidence="3">Uncharacterized protein</fullName>
    </submittedName>
</protein>
<organism evidence="3">
    <name type="scientific">Oryza barthii</name>
    <dbReference type="NCBI Taxonomy" id="65489"/>
    <lineage>
        <taxon>Eukaryota</taxon>
        <taxon>Viridiplantae</taxon>
        <taxon>Streptophyta</taxon>
        <taxon>Embryophyta</taxon>
        <taxon>Tracheophyta</taxon>
        <taxon>Spermatophyta</taxon>
        <taxon>Magnoliopsida</taxon>
        <taxon>Liliopsida</taxon>
        <taxon>Poales</taxon>
        <taxon>Poaceae</taxon>
        <taxon>BOP clade</taxon>
        <taxon>Oryzoideae</taxon>
        <taxon>Oryzeae</taxon>
        <taxon>Oryzinae</taxon>
        <taxon>Oryza</taxon>
    </lineage>
</organism>
<feature type="region of interest" description="Disordered" evidence="1">
    <location>
        <begin position="39"/>
        <end position="135"/>
    </location>
</feature>
<dbReference type="Gramene" id="OBART06G17970.2">
    <property type="protein sequence ID" value="OBART06G17970.2"/>
    <property type="gene ID" value="OBART06G17970"/>
</dbReference>
<accession>A0A0D3GHN3</accession>
<evidence type="ECO:0000313" key="4">
    <source>
        <dbReference type="Proteomes" id="UP000026960"/>
    </source>
</evidence>
<dbReference type="HOGENOM" id="CLU_2188041_0_0_1"/>
<sequence length="135" mass="15086">MVVSTGTLFFLLSFFMLQDMVPPLATLEMRSSLFPIGHRWSRRPPHLPPPTEPSARYGSTAGHAGDEVVPLPHRPQMEPTSSPSAAADGAEVIPSCRRRRQTPPLPQWWQLDGSQEKQGKRKGAKRQGKWTVSYN</sequence>
<feature type="chain" id="PRO_5002263253" evidence="2">
    <location>
        <begin position="27"/>
        <end position="135"/>
    </location>
</feature>
<dbReference type="AlphaFoldDB" id="A0A0D3GHN3"/>
<evidence type="ECO:0000256" key="2">
    <source>
        <dbReference type="SAM" id="SignalP"/>
    </source>
</evidence>
<name>A0A0D3GHN3_9ORYZ</name>
<feature type="compositionally biased region" description="Basic residues" evidence="1">
    <location>
        <begin position="119"/>
        <end position="128"/>
    </location>
</feature>